<accession>A0ABY7GCB4</accession>
<evidence type="ECO:0008006" key="3">
    <source>
        <dbReference type="Google" id="ProtNLM"/>
    </source>
</evidence>
<organism evidence="1 2">
    <name type="scientific">Methylomonas rapida</name>
    <dbReference type="NCBI Taxonomy" id="2963939"/>
    <lineage>
        <taxon>Bacteria</taxon>
        <taxon>Pseudomonadati</taxon>
        <taxon>Pseudomonadota</taxon>
        <taxon>Gammaproteobacteria</taxon>
        <taxon>Methylococcales</taxon>
        <taxon>Methylococcaceae</taxon>
        <taxon>Methylomonas</taxon>
    </lineage>
</organism>
<dbReference type="EMBL" id="CP113517">
    <property type="protein sequence ID" value="WAR42930.1"/>
    <property type="molecule type" value="Genomic_DNA"/>
</dbReference>
<evidence type="ECO:0000313" key="1">
    <source>
        <dbReference type="EMBL" id="WAR42930.1"/>
    </source>
</evidence>
<evidence type="ECO:0000313" key="2">
    <source>
        <dbReference type="Proteomes" id="UP001162780"/>
    </source>
</evidence>
<proteinExistence type="predicted"/>
<protein>
    <recommendedName>
        <fullName evidence="3">Lipoprotein</fullName>
    </recommendedName>
</protein>
<reference evidence="1" key="1">
    <citation type="submission" date="2022-11" db="EMBL/GenBank/DDBJ databases">
        <title>Methylomonas rapida sp. nov., Carotenoid-Producing Obligate Methanotrophs with High Growth Characteristics and Biotechnological Potential.</title>
        <authorList>
            <person name="Tikhonova E.N."/>
            <person name="Suleimanov R.Z."/>
            <person name="Miroshnikov K."/>
            <person name="Oshkin I.Y."/>
            <person name="Belova S.E."/>
            <person name="Danilova O.V."/>
            <person name="Ashikhmin A."/>
            <person name="Konopkin A."/>
            <person name="But S.Y."/>
            <person name="Khmelenina V.N."/>
            <person name="Kuznetsov N."/>
            <person name="Pimenov N.V."/>
            <person name="Dedysh S.N."/>
        </authorList>
    </citation>
    <scope>NUCLEOTIDE SEQUENCE</scope>
    <source>
        <strain evidence="1">MP1</strain>
    </source>
</reference>
<dbReference type="Proteomes" id="UP001162780">
    <property type="component" value="Chromosome"/>
</dbReference>
<gene>
    <name evidence="1" type="ORF">NM686_011000</name>
</gene>
<name>A0ABY7GCB4_9GAMM</name>
<keyword evidence="2" id="KW-1185">Reference proteome</keyword>
<dbReference type="RefSeq" id="WP_255187913.1">
    <property type="nucleotide sequence ID" value="NZ_CP113517.1"/>
</dbReference>
<sequence length="83" mass="8845">MKRLVLIALLSGCNATALDDGYQIGDGLNMAADGLQRLQAAVDRYCSTAPGDPARNTALAIIRRRDPDIPENGICTGLPNEDF</sequence>